<dbReference type="NCBIfam" id="TIGR03011">
    <property type="entry name" value="sulf_tusB_dsrH"/>
    <property type="match status" value="1"/>
</dbReference>
<dbReference type="GO" id="GO:0005737">
    <property type="term" value="C:cytoplasm"/>
    <property type="evidence" value="ECO:0007669"/>
    <property type="project" value="InterPro"/>
</dbReference>
<proteinExistence type="predicted"/>
<dbReference type="AlphaFoldDB" id="X1H8Q8"/>
<name>X1H8Q8_9ZZZZ</name>
<dbReference type="EMBL" id="BARU01016592">
    <property type="protein sequence ID" value="GAH50234.1"/>
    <property type="molecule type" value="Genomic_DNA"/>
</dbReference>
<dbReference type="Pfam" id="PF04077">
    <property type="entry name" value="DsrH"/>
    <property type="match status" value="1"/>
</dbReference>
<organism evidence="1">
    <name type="scientific">marine sediment metagenome</name>
    <dbReference type="NCBI Taxonomy" id="412755"/>
    <lineage>
        <taxon>unclassified sequences</taxon>
        <taxon>metagenomes</taxon>
        <taxon>ecological metagenomes</taxon>
    </lineage>
</organism>
<protein>
    <recommendedName>
        <fullName evidence="2">Sulfurtransferase complex subunit TusB</fullName>
    </recommendedName>
</protein>
<dbReference type="SUPFAM" id="SSF75169">
    <property type="entry name" value="DsrEFH-like"/>
    <property type="match status" value="1"/>
</dbReference>
<dbReference type="Gene3D" id="3.40.1260.10">
    <property type="entry name" value="DsrEFH-like"/>
    <property type="match status" value="1"/>
</dbReference>
<dbReference type="InterPro" id="IPR027396">
    <property type="entry name" value="DsrEFH-like"/>
</dbReference>
<dbReference type="InterPro" id="IPR007215">
    <property type="entry name" value="Sulphur_relay_TusB/DsrH"/>
</dbReference>
<evidence type="ECO:0008006" key="2">
    <source>
        <dbReference type="Google" id="ProtNLM"/>
    </source>
</evidence>
<accession>X1H8Q8</accession>
<gene>
    <name evidence="1" type="ORF">S03H2_27572</name>
</gene>
<dbReference type="GO" id="GO:0002143">
    <property type="term" value="P:tRNA wobble position uridine thiolation"/>
    <property type="evidence" value="ECO:0007669"/>
    <property type="project" value="InterPro"/>
</dbReference>
<comment type="caution">
    <text evidence="1">The sequence shown here is derived from an EMBL/GenBank/DDBJ whole genome shotgun (WGS) entry which is preliminary data.</text>
</comment>
<sequence length="99" mass="11110">MGKKVLYFITSEDITGVELASEHTEEDAVTILLLQNAVYFANKTNKMVSNALDKNITIVANKEDIEVRGIKNFISDKIKLIAYDEVVDLIFANDTIINM</sequence>
<evidence type="ECO:0000313" key="1">
    <source>
        <dbReference type="EMBL" id="GAH50234.1"/>
    </source>
</evidence>
<reference evidence="1" key="1">
    <citation type="journal article" date="2014" name="Front. Microbiol.">
        <title>High frequency of phylogenetically diverse reductive dehalogenase-homologous genes in deep subseafloor sedimentary metagenomes.</title>
        <authorList>
            <person name="Kawai M."/>
            <person name="Futagami T."/>
            <person name="Toyoda A."/>
            <person name="Takaki Y."/>
            <person name="Nishi S."/>
            <person name="Hori S."/>
            <person name="Arai W."/>
            <person name="Tsubouchi T."/>
            <person name="Morono Y."/>
            <person name="Uchiyama I."/>
            <person name="Ito T."/>
            <person name="Fujiyama A."/>
            <person name="Inagaki F."/>
            <person name="Takami H."/>
        </authorList>
    </citation>
    <scope>NUCLEOTIDE SEQUENCE</scope>
    <source>
        <strain evidence="1">Expedition CK06-06</strain>
    </source>
</reference>